<organism evidence="2 3">
    <name type="scientific">Eiseniibacteriota bacterium</name>
    <dbReference type="NCBI Taxonomy" id="2212470"/>
    <lineage>
        <taxon>Bacteria</taxon>
        <taxon>Candidatus Eiseniibacteriota</taxon>
    </lineage>
</organism>
<comment type="caution">
    <text evidence="2">The sequence shown here is derived from an EMBL/GenBank/DDBJ whole genome shotgun (WGS) entry which is preliminary data.</text>
</comment>
<reference evidence="2" key="2">
    <citation type="journal article" date="2021" name="Microbiome">
        <title>Successional dynamics and alternative stable states in a saline activated sludge microbial community over 9 years.</title>
        <authorList>
            <person name="Wang Y."/>
            <person name="Ye J."/>
            <person name="Ju F."/>
            <person name="Liu L."/>
            <person name="Boyd J.A."/>
            <person name="Deng Y."/>
            <person name="Parks D.H."/>
            <person name="Jiang X."/>
            <person name="Yin X."/>
            <person name="Woodcroft B.J."/>
            <person name="Tyson G.W."/>
            <person name="Hugenholtz P."/>
            <person name="Polz M.F."/>
            <person name="Zhang T."/>
        </authorList>
    </citation>
    <scope>NUCLEOTIDE SEQUENCE</scope>
    <source>
        <strain evidence="2">HKST-UBA01</strain>
    </source>
</reference>
<evidence type="ECO:0000256" key="1">
    <source>
        <dbReference type="SAM" id="SignalP"/>
    </source>
</evidence>
<dbReference type="EMBL" id="JAGQHR010000741">
    <property type="protein sequence ID" value="MCA9729547.1"/>
    <property type="molecule type" value="Genomic_DNA"/>
</dbReference>
<evidence type="ECO:0000313" key="2">
    <source>
        <dbReference type="EMBL" id="MCA9729547.1"/>
    </source>
</evidence>
<name>A0A956M3P5_UNCEI</name>
<keyword evidence="1" id="KW-0732">Signal</keyword>
<protein>
    <recommendedName>
        <fullName evidence="4">N-acetylmuramoyl-L-alanine amidase</fullName>
    </recommendedName>
</protein>
<evidence type="ECO:0008006" key="4">
    <source>
        <dbReference type="Google" id="ProtNLM"/>
    </source>
</evidence>
<dbReference type="Proteomes" id="UP000697710">
    <property type="component" value="Unassembled WGS sequence"/>
</dbReference>
<dbReference type="InterPro" id="IPR036582">
    <property type="entry name" value="Mao_N_sf"/>
</dbReference>
<feature type="non-terminal residue" evidence="2">
    <location>
        <position position="1"/>
    </location>
</feature>
<evidence type="ECO:0000313" key="3">
    <source>
        <dbReference type="Proteomes" id="UP000697710"/>
    </source>
</evidence>
<feature type="signal peptide" evidence="1">
    <location>
        <begin position="1"/>
        <end position="25"/>
    </location>
</feature>
<feature type="chain" id="PRO_5037902286" description="N-acetylmuramoyl-L-alanine amidase" evidence="1">
    <location>
        <begin position="26"/>
        <end position="504"/>
    </location>
</feature>
<sequence>VWRLLGTLGLVLLAAFAVPPRVACAEAVPDSLIVSYQDGRVPETIPVHRFPEGRYVALTDLGVLTGHGIVWDPETFRGSVQLDSTSVGFLLDAPLLWLGADVLQLSAPVIYREEQVMVPFDLIDDVLVPALGERIHYDASRGLLELGGGEPRLQHIEIAQVSRHLTLSMDPMPNNRMLRWDPSGILSVQIGGVFLPPGYRPPELTARGLDRVEVLGTKRGMEIRLHLVPGWVGARSFRTPEGRLQVEMTQVLRDVETGRFQLLTSYLVPERDGGAGSFQRDRVLIEISPEQTGSYLDRLATELADVLENQFRNEVVFVRDRRDAGRARGSGGIPELPGVPPGDCWIGFRLESYGGANAHDFLLVTPGQAPRYEAVDASLLAAGAPVASPGGAVVAPQDDADADDPGVRMVPWGQAPRLYAARSDRLSRSIEDHLHSDLPLLSVRSTSRSARIFRGLAMPAVLIYPALASDETSLRALGSRDQIQQVARSLAWGIDEFLREQANR</sequence>
<dbReference type="SUPFAM" id="SSF53187">
    <property type="entry name" value="Zn-dependent exopeptidases"/>
    <property type="match status" value="1"/>
</dbReference>
<reference evidence="2" key="1">
    <citation type="submission" date="2020-04" db="EMBL/GenBank/DDBJ databases">
        <authorList>
            <person name="Zhang T."/>
        </authorList>
    </citation>
    <scope>NUCLEOTIDE SEQUENCE</scope>
    <source>
        <strain evidence="2">HKST-UBA01</strain>
    </source>
</reference>
<accession>A0A956M3P5</accession>
<dbReference type="Gene3D" id="3.40.630.40">
    <property type="entry name" value="Zn-dependent exopeptidases"/>
    <property type="match status" value="1"/>
</dbReference>
<proteinExistence type="predicted"/>
<dbReference type="AlphaFoldDB" id="A0A956M3P5"/>
<gene>
    <name evidence="2" type="ORF">KC729_17805</name>
</gene>
<dbReference type="SUPFAM" id="SSF55383">
    <property type="entry name" value="Copper amine oxidase, domain N"/>
    <property type="match status" value="1"/>
</dbReference>